<dbReference type="OrthoDB" id="1722066at2759"/>
<evidence type="ECO:0000256" key="2">
    <source>
        <dbReference type="ARBA" id="ARBA00022741"/>
    </source>
</evidence>
<feature type="domain" description="Asn/Gln amidotransferase" evidence="5">
    <location>
        <begin position="3"/>
        <end position="61"/>
    </location>
</feature>
<evidence type="ECO:0000313" key="7">
    <source>
        <dbReference type="Proteomes" id="UP000324222"/>
    </source>
</evidence>
<keyword evidence="6" id="KW-0808">Transferase</keyword>
<dbReference type="Proteomes" id="UP000324222">
    <property type="component" value="Unassembled WGS sequence"/>
</dbReference>
<evidence type="ECO:0000313" key="6">
    <source>
        <dbReference type="EMBL" id="MPC68311.1"/>
    </source>
</evidence>
<sequence>MQQSGKISSSVSKDIMNIICVDGDPRTPTQIVHDNKWIQISDEDIIEQLVDKVLRENPDLVCICILLYFFT</sequence>
<dbReference type="GO" id="GO:0005524">
    <property type="term" value="F:ATP binding"/>
    <property type="evidence" value="ECO:0007669"/>
    <property type="project" value="UniProtKB-KW"/>
</dbReference>
<evidence type="ECO:0000256" key="4">
    <source>
        <dbReference type="ARBA" id="ARBA00022917"/>
    </source>
</evidence>
<proteinExistence type="predicted"/>
<keyword evidence="3" id="KW-0067">ATP-binding</keyword>
<keyword evidence="7" id="KW-1185">Reference proteome</keyword>
<dbReference type="GO" id="GO:0016740">
    <property type="term" value="F:transferase activity"/>
    <property type="evidence" value="ECO:0007669"/>
    <property type="project" value="UniProtKB-KW"/>
</dbReference>
<dbReference type="EMBL" id="VSRR010027645">
    <property type="protein sequence ID" value="MPC68311.1"/>
    <property type="molecule type" value="Genomic_DNA"/>
</dbReference>
<evidence type="ECO:0000256" key="3">
    <source>
        <dbReference type="ARBA" id="ARBA00022840"/>
    </source>
</evidence>
<reference evidence="6 7" key="1">
    <citation type="submission" date="2019-05" db="EMBL/GenBank/DDBJ databases">
        <title>Another draft genome of Portunus trituberculatus and its Hox gene families provides insights of decapod evolution.</title>
        <authorList>
            <person name="Jeong J.-H."/>
            <person name="Song I."/>
            <person name="Kim S."/>
            <person name="Choi T."/>
            <person name="Kim D."/>
            <person name="Ryu S."/>
            <person name="Kim W."/>
        </authorList>
    </citation>
    <scope>NUCLEOTIDE SEQUENCE [LARGE SCALE GENOMIC DNA]</scope>
    <source>
        <tissue evidence="6">Muscle</tissue>
    </source>
</reference>
<comment type="caution">
    <text evidence="6">The sequence shown here is derived from an EMBL/GenBank/DDBJ whole genome shotgun (WGS) entry which is preliminary data.</text>
</comment>
<keyword evidence="4" id="KW-0648">Protein biosynthesis</keyword>
<evidence type="ECO:0000259" key="5">
    <source>
        <dbReference type="Pfam" id="PF02637"/>
    </source>
</evidence>
<dbReference type="AlphaFoldDB" id="A0A5B7H6L3"/>
<protein>
    <submittedName>
        <fullName evidence="6">Aspartyl/glutamyl-tRNA(Asn/Gln) amidotransferase subunit B</fullName>
    </submittedName>
</protein>
<dbReference type="GO" id="GO:0006412">
    <property type="term" value="P:translation"/>
    <property type="evidence" value="ECO:0007669"/>
    <property type="project" value="UniProtKB-KW"/>
</dbReference>
<dbReference type="GO" id="GO:0016884">
    <property type="term" value="F:carbon-nitrogen ligase activity, with glutamine as amido-N-donor"/>
    <property type="evidence" value="ECO:0007669"/>
    <property type="project" value="InterPro"/>
</dbReference>
<name>A0A5B7H6L3_PORTR</name>
<organism evidence="6 7">
    <name type="scientific">Portunus trituberculatus</name>
    <name type="common">Swimming crab</name>
    <name type="synonym">Neptunus trituberculatus</name>
    <dbReference type="NCBI Taxonomy" id="210409"/>
    <lineage>
        <taxon>Eukaryota</taxon>
        <taxon>Metazoa</taxon>
        <taxon>Ecdysozoa</taxon>
        <taxon>Arthropoda</taxon>
        <taxon>Crustacea</taxon>
        <taxon>Multicrustacea</taxon>
        <taxon>Malacostraca</taxon>
        <taxon>Eumalacostraca</taxon>
        <taxon>Eucarida</taxon>
        <taxon>Decapoda</taxon>
        <taxon>Pleocyemata</taxon>
        <taxon>Brachyura</taxon>
        <taxon>Eubrachyura</taxon>
        <taxon>Portunoidea</taxon>
        <taxon>Portunidae</taxon>
        <taxon>Portuninae</taxon>
        <taxon>Portunus</taxon>
    </lineage>
</organism>
<dbReference type="Pfam" id="PF02637">
    <property type="entry name" value="GatB_Yqey"/>
    <property type="match status" value="1"/>
</dbReference>
<keyword evidence="2" id="KW-0547">Nucleotide-binding</keyword>
<accession>A0A5B7H6L3</accession>
<evidence type="ECO:0000256" key="1">
    <source>
        <dbReference type="ARBA" id="ARBA00022598"/>
    </source>
</evidence>
<dbReference type="InterPro" id="IPR018027">
    <property type="entry name" value="Asn/Gln_amidotransferase"/>
</dbReference>
<gene>
    <name evidence="6" type="primary">gatB</name>
    <name evidence="6" type="ORF">E2C01_062510</name>
</gene>
<keyword evidence="1" id="KW-0436">Ligase</keyword>